<accession>A0A9Q1R3E3</accession>
<sequence>MPHMQGGMMLDRLDDSPMFRQQIQAYEEDAETLRDKCLKFYKGCRKYTEGLGEAYDKDIAFASSLETFGGGHSDPVAVSFGGPDMVRFAIALREIGTYKEVLRSQVEQILNDRLLHMASIDHQVKEARKRFDKADVAYDQVREKFLSLKKSTRMDIAVSIEEELYYARSAFEHTRFNLVGALSSVEAKKKYEFLESVSLTMDAHLQYFKQGYELLHQMEPYINQVLAFAQRARESSTHEQAVLNEKMQEYRREVDQESRRSLNSPHSSSTADITQHSSRSSQKVIEAVMQSAAEGKVETIKQGYLSKRSSNLRGDWKRRFFVLDNRGMLYYYRTQRSRSSGSSNPLSLHRNSSSELGAERRSSWLSSHYHGGVHDEKPVARHTVNLLTSTMKVDAEQSDLRFCFRIISPTKSYTLQAESTAEQMDWIEKITGVITSLLSSQTPERHFSVSPTTKSMSIGSPTSHDQRTIEECTSGRDFIARSSIRQSKSASNLPSMKIEKPTDALKRIPGNDKCADCGAPDPDWASLNLGILICIECSGIHRNLGVHISKVRSLALDVKAWEPSVIILFQALGNVFVNSVWEALLHPRRTFQADEIPMRFLESHKHKQFFCKPSDDDHISVKEKFIQAKYAEKCFVHKVADSRHLLSVAQLLWEGVRKNDKKTVYRLIVVYQADVNAIYGQASLGTTFSSSDCSSSLNPQSGSEDRSSDEFLEGCSLLHLACQTADIGMVELLLQHGANINACDSHGQIPLHHSFVRGRTEIAKLLLSRGANPQAVDKEGKTPFHLVEESALDDVEIIALLKVAIG</sequence>
<dbReference type="OrthoDB" id="194358at2759"/>
<dbReference type="SMART" id="SM00248">
    <property type="entry name" value="ANK"/>
    <property type="match status" value="2"/>
</dbReference>
<dbReference type="SUPFAM" id="SSF50729">
    <property type="entry name" value="PH domain-like"/>
    <property type="match status" value="1"/>
</dbReference>
<feature type="compositionally biased region" description="Polar residues" evidence="10">
    <location>
        <begin position="449"/>
        <end position="463"/>
    </location>
</feature>
<evidence type="ECO:0000256" key="7">
    <source>
        <dbReference type="ARBA" id="ARBA00023054"/>
    </source>
</evidence>
<proteinExistence type="predicted"/>
<evidence type="ECO:0000256" key="5">
    <source>
        <dbReference type="ARBA" id="ARBA00022833"/>
    </source>
</evidence>
<feature type="region of interest" description="Disordered" evidence="10">
    <location>
        <begin position="252"/>
        <end position="284"/>
    </location>
</feature>
<dbReference type="InterPro" id="IPR038508">
    <property type="entry name" value="ArfGAP_dom_sf"/>
</dbReference>
<dbReference type="SMART" id="SM00233">
    <property type="entry name" value="PH"/>
    <property type="match status" value="1"/>
</dbReference>
<dbReference type="InterPro" id="IPR035670">
    <property type="entry name" value="AGD1/2/3/4_BAR_plant"/>
</dbReference>
<dbReference type="SMART" id="SM00105">
    <property type="entry name" value="ArfGap"/>
    <property type="match status" value="1"/>
</dbReference>
<dbReference type="PROSITE" id="PS50297">
    <property type="entry name" value="ANK_REP_REGION"/>
    <property type="match status" value="2"/>
</dbReference>
<dbReference type="CDD" id="cd13250">
    <property type="entry name" value="PH_ACAP"/>
    <property type="match status" value="1"/>
</dbReference>
<evidence type="ECO:0000256" key="2">
    <source>
        <dbReference type="ARBA" id="ARBA00022723"/>
    </source>
</evidence>
<dbReference type="Gene3D" id="1.10.220.150">
    <property type="entry name" value="Arf GTPase activating protein"/>
    <property type="match status" value="1"/>
</dbReference>
<feature type="repeat" description="ANK" evidence="8">
    <location>
        <begin position="746"/>
        <end position="778"/>
    </location>
</feature>
<dbReference type="CDD" id="cd08204">
    <property type="entry name" value="ArfGap"/>
    <property type="match status" value="1"/>
</dbReference>
<dbReference type="Pfam" id="PF16746">
    <property type="entry name" value="BAR_3"/>
    <property type="match status" value="1"/>
</dbReference>
<evidence type="ECO:0000256" key="4">
    <source>
        <dbReference type="ARBA" id="ARBA00022771"/>
    </source>
</evidence>
<keyword evidence="7" id="KW-0175">Coiled coil</keyword>
<protein>
    <submittedName>
        <fullName evidence="13">Uncharacterized protein</fullName>
    </submittedName>
</protein>
<dbReference type="InterPro" id="IPR002110">
    <property type="entry name" value="Ankyrin_rpt"/>
</dbReference>
<dbReference type="PANTHER" id="PTHR23180:SF403">
    <property type="entry name" value="ADP-RIBOSYLATION FACTOR GTPASE-ACTIVATING PROTEIN AGD3-LIKE"/>
    <property type="match status" value="1"/>
</dbReference>
<dbReference type="InterPro" id="IPR027267">
    <property type="entry name" value="AH/BAR_dom_sf"/>
</dbReference>
<reference evidence="14" key="1">
    <citation type="journal article" date="2023" name="Proc. Natl. Acad. Sci. U.S.A.">
        <title>Genomic and structural basis for evolution of tropane alkaloid biosynthesis.</title>
        <authorList>
            <person name="Wanga Y.-J."/>
            <person name="Taina T."/>
            <person name="Yua J.-Y."/>
            <person name="Lia J."/>
            <person name="Xua B."/>
            <person name="Chenc J."/>
            <person name="D'Auriad J.C."/>
            <person name="Huanga J.-P."/>
            <person name="Huanga S.-X."/>
        </authorList>
    </citation>
    <scope>NUCLEOTIDE SEQUENCE [LARGE SCALE GENOMIC DNA]</scope>
    <source>
        <strain evidence="14">cv. KIB-2019</strain>
    </source>
</reference>
<dbReference type="InterPro" id="IPR001849">
    <property type="entry name" value="PH_domain"/>
</dbReference>
<dbReference type="InterPro" id="IPR011993">
    <property type="entry name" value="PH-like_dom_sf"/>
</dbReference>
<keyword evidence="2" id="KW-0479">Metal-binding</keyword>
<evidence type="ECO:0000256" key="9">
    <source>
        <dbReference type="PROSITE-ProRule" id="PRU00288"/>
    </source>
</evidence>
<dbReference type="Gene3D" id="1.25.40.20">
    <property type="entry name" value="Ankyrin repeat-containing domain"/>
    <property type="match status" value="1"/>
</dbReference>
<gene>
    <name evidence="13" type="ORF">K7X08_013509</name>
</gene>
<dbReference type="PROSITE" id="PS50115">
    <property type="entry name" value="ARFGAP"/>
    <property type="match status" value="1"/>
</dbReference>
<comment type="caution">
    <text evidence="13">The sequence shown here is derived from an EMBL/GenBank/DDBJ whole genome shotgun (WGS) entry which is preliminary data.</text>
</comment>
<evidence type="ECO:0000313" key="14">
    <source>
        <dbReference type="Proteomes" id="UP001152561"/>
    </source>
</evidence>
<dbReference type="Gene3D" id="2.30.29.30">
    <property type="entry name" value="Pleckstrin-homology domain (PH domain)/Phosphotyrosine-binding domain (PTB)"/>
    <property type="match status" value="1"/>
</dbReference>
<dbReference type="CDD" id="cd07606">
    <property type="entry name" value="BAR_SFC_plant"/>
    <property type="match status" value="1"/>
</dbReference>
<feature type="region of interest" description="Disordered" evidence="10">
    <location>
        <begin position="444"/>
        <end position="466"/>
    </location>
</feature>
<evidence type="ECO:0000256" key="10">
    <source>
        <dbReference type="SAM" id="MobiDB-lite"/>
    </source>
</evidence>
<dbReference type="EMBL" id="JAJAGQ010000016">
    <property type="protein sequence ID" value="KAJ8539257.1"/>
    <property type="molecule type" value="Genomic_DNA"/>
</dbReference>
<dbReference type="Gene3D" id="1.20.1270.60">
    <property type="entry name" value="Arfaptin homology (AH) domain/BAR domain"/>
    <property type="match status" value="1"/>
</dbReference>
<evidence type="ECO:0000256" key="1">
    <source>
        <dbReference type="ARBA" id="ARBA00022468"/>
    </source>
</evidence>
<dbReference type="PROSITE" id="PS50088">
    <property type="entry name" value="ANK_REPEAT"/>
    <property type="match status" value="2"/>
</dbReference>
<dbReference type="SUPFAM" id="SSF48403">
    <property type="entry name" value="Ankyrin repeat"/>
    <property type="match status" value="1"/>
</dbReference>
<dbReference type="InterPro" id="IPR001164">
    <property type="entry name" value="ArfGAP_dom"/>
</dbReference>
<name>A0A9Q1R3E3_9SOLA</name>
<dbReference type="GO" id="GO:0005096">
    <property type="term" value="F:GTPase activator activity"/>
    <property type="evidence" value="ECO:0007669"/>
    <property type="project" value="UniProtKB-KW"/>
</dbReference>
<keyword evidence="3" id="KW-0677">Repeat</keyword>
<dbReference type="GO" id="GO:0005737">
    <property type="term" value="C:cytoplasm"/>
    <property type="evidence" value="ECO:0007669"/>
    <property type="project" value="InterPro"/>
</dbReference>
<dbReference type="Pfam" id="PF01412">
    <property type="entry name" value="ArfGap"/>
    <property type="match status" value="1"/>
</dbReference>
<organism evidence="13 14">
    <name type="scientific">Anisodus acutangulus</name>
    <dbReference type="NCBI Taxonomy" id="402998"/>
    <lineage>
        <taxon>Eukaryota</taxon>
        <taxon>Viridiplantae</taxon>
        <taxon>Streptophyta</taxon>
        <taxon>Embryophyta</taxon>
        <taxon>Tracheophyta</taxon>
        <taxon>Spermatophyta</taxon>
        <taxon>Magnoliopsida</taxon>
        <taxon>eudicotyledons</taxon>
        <taxon>Gunneridae</taxon>
        <taxon>Pentapetalae</taxon>
        <taxon>asterids</taxon>
        <taxon>lamiids</taxon>
        <taxon>Solanales</taxon>
        <taxon>Solanaceae</taxon>
        <taxon>Solanoideae</taxon>
        <taxon>Hyoscyameae</taxon>
        <taxon>Anisodus</taxon>
    </lineage>
</organism>
<evidence type="ECO:0000259" key="12">
    <source>
        <dbReference type="PROSITE" id="PS50115"/>
    </source>
</evidence>
<feature type="compositionally biased region" description="Polar residues" evidence="10">
    <location>
        <begin position="270"/>
        <end position="283"/>
    </location>
</feature>
<dbReference type="SUPFAM" id="SSF57863">
    <property type="entry name" value="ArfGap/RecO-like zinc finger"/>
    <property type="match status" value="1"/>
</dbReference>
<dbReference type="AlphaFoldDB" id="A0A9Q1R3E3"/>
<dbReference type="FunFam" id="1.10.220.150:FF:000019">
    <property type="entry name" value="ADP-ribosylation factor GTPase-activating protein AGD1"/>
    <property type="match status" value="1"/>
</dbReference>
<dbReference type="SMART" id="SM00721">
    <property type="entry name" value="BAR"/>
    <property type="match status" value="1"/>
</dbReference>
<dbReference type="SUPFAM" id="SSF103657">
    <property type="entry name" value="BAR/IMD domain-like"/>
    <property type="match status" value="1"/>
</dbReference>
<keyword evidence="5" id="KW-0862">Zinc</keyword>
<dbReference type="InterPro" id="IPR036770">
    <property type="entry name" value="Ankyrin_rpt-contain_sf"/>
</dbReference>
<dbReference type="InterPro" id="IPR004148">
    <property type="entry name" value="BAR_dom"/>
</dbReference>
<feature type="domain" description="Arf-GAP" evidence="12">
    <location>
        <begin position="499"/>
        <end position="643"/>
    </location>
</feature>
<keyword evidence="6 8" id="KW-0040">ANK repeat</keyword>
<dbReference type="PROSITE" id="PS50003">
    <property type="entry name" value="PH_DOMAIN"/>
    <property type="match status" value="1"/>
</dbReference>
<feature type="repeat" description="ANK" evidence="8">
    <location>
        <begin position="713"/>
        <end position="745"/>
    </location>
</feature>
<evidence type="ECO:0000259" key="11">
    <source>
        <dbReference type="PROSITE" id="PS50003"/>
    </source>
</evidence>
<dbReference type="Pfam" id="PF00169">
    <property type="entry name" value="PH"/>
    <property type="match status" value="1"/>
</dbReference>
<evidence type="ECO:0000256" key="3">
    <source>
        <dbReference type="ARBA" id="ARBA00022737"/>
    </source>
</evidence>
<evidence type="ECO:0000256" key="8">
    <source>
        <dbReference type="PROSITE-ProRule" id="PRU00023"/>
    </source>
</evidence>
<dbReference type="InterPro" id="IPR037278">
    <property type="entry name" value="ARFGAP/RecO"/>
</dbReference>
<dbReference type="InterPro" id="IPR045258">
    <property type="entry name" value="ACAP1/2/3-like"/>
</dbReference>
<keyword evidence="14" id="KW-1185">Reference proteome</keyword>
<dbReference type="PRINTS" id="PR00405">
    <property type="entry name" value="REVINTRACTNG"/>
</dbReference>
<feature type="domain" description="PH" evidence="11">
    <location>
        <begin position="298"/>
        <end position="435"/>
    </location>
</feature>
<dbReference type="PANTHER" id="PTHR23180">
    <property type="entry name" value="CENTAURIN/ARF"/>
    <property type="match status" value="1"/>
</dbReference>
<evidence type="ECO:0000256" key="6">
    <source>
        <dbReference type="ARBA" id="ARBA00023043"/>
    </source>
</evidence>
<keyword evidence="4 9" id="KW-0863">Zinc-finger</keyword>
<dbReference type="Proteomes" id="UP001152561">
    <property type="component" value="Unassembled WGS sequence"/>
</dbReference>
<dbReference type="GO" id="GO:0008270">
    <property type="term" value="F:zinc ion binding"/>
    <property type="evidence" value="ECO:0007669"/>
    <property type="project" value="UniProtKB-KW"/>
</dbReference>
<keyword evidence="1" id="KW-0343">GTPase activation</keyword>
<evidence type="ECO:0000313" key="13">
    <source>
        <dbReference type="EMBL" id="KAJ8539257.1"/>
    </source>
</evidence>
<dbReference type="Pfam" id="PF12796">
    <property type="entry name" value="Ank_2"/>
    <property type="match status" value="1"/>
</dbReference>